<dbReference type="AlphaFoldDB" id="A0A4Q7NC90"/>
<dbReference type="Proteomes" id="UP000292445">
    <property type="component" value="Unassembled WGS sequence"/>
</dbReference>
<name>A0A4Q7NC90_9BURK</name>
<evidence type="ECO:0000313" key="2">
    <source>
        <dbReference type="Proteomes" id="UP000292445"/>
    </source>
</evidence>
<comment type="caution">
    <text evidence="1">The sequence shown here is derived from an EMBL/GenBank/DDBJ whole genome shotgun (WGS) entry which is preliminary data.</text>
</comment>
<gene>
    <name evidence="1" type="ORF">EV675_3253</name>
</gene>
<accession>A0A4Q7NC90</accession>
<reference evidence="1 2" key="1">
    <citation type="submission" date="2019-02" db="EMBL/GenBank/DDBJ databases">
        <title>Genomic Encyclopedia of Type Strains, Phase IV (KMG-IV): sequencing the most valuable type-strain genomes for metagenomic binning, comparative biology and taxonomic classification.</title>
        <authorList>
            <person name="Goeker M."/>
        </authorList>
    </citation>
    <scope>NUCLEOTIDE SEQUENCE [LARGE SCALE GENOMIC DNA]</scope>
    <source>
        <strain evidence="1 2">K24</strain>
    </source>
</reference>
<evidence type="ECO:0000313" key="1">
    <source>
        <dbReference type="EMBL" id="RZS80641.1"/>
    </source>
</evidence>
<sequence length="72" mass="7992">MSVSVEVFVSDDDWNAHYTSPDEAAQGYVDCGDRVEGEEFDLVRVHVFAKTTYRIVNGRAMPVAIAAAREVK</sequence>
<protein>
    <submittedName>
        <fullName evidence="1">Uncharacterized protein</fullName>
    </submittedName>
</protein>
<dbReference type="EMBL" id="SGXC01000002">
    <property type="protein sequence ID" value="RZS80641.1"/>
    <property type="molecule type" value="Genomic_DNA"/>
</dbReference>
<organism evidence="1 2">
    <name type="scientific">Pigmentiphaga kullae</name>
    <dbReference type="NCBI Taxonomy" id="151784"/>
    <lineage>
        <taxon>Bacteria</taxon>
        <taxon>Pseudomonadati</taxon>
        <taxon>Pseudomonadota</taxon>
        <taxon>Betaproteobacteria</taxon>
        <taxon>Burkholderiales</taxon>
        <taxon>Alcaligenaceae</taxon>
        <taxon>Pigmentiphaga</taxon>
    </lineage>
</organism>
<keyword evidence="2" id="KW-1185">Reference proteome</keyword>
<proteinExistence type="predicted"/>